<dbReference type="SUPFAM" id="SSF53756">
    <property type="entry name" value="UDP-Glycosyltransferase/glycogen phosphorylase"/>
    <property type="match status" value="1"/>
</dbReference>
<evidence type="ECO:0000259" key="4">
    <source>
        <dbReference type="Pfam" id="PF13439"/>
    </source>
</evidence>
<comment type="caution">
    <text evidence="5">The sequence shown here is derived from an EMBL/GenBank/DDBJ whole genome shotgun (WGS) entry which is preliminary data.</text>
</comment>
<dbReference type="PANTHER" id="PTHR12526:SF572">
    <property type="entry name" value="BLL5144 PROTEIN"/>
    <property type="match status" value="1"/>
</dbReference>
<dbReference type="PANTHER" id="PTHR12526">
    <property type="entry name" value="GLYCOSYLTRANSFERASE"/>
    <property type="match status" value="1"/>
</dbReference>
<dbReference type="Pfam" id="PF13439">
    <property type="entry name" value="Glyco_transf_4"/>
    <property type="match status" value="1"/>
</dbReference>
<dbReference type="RefSeq" id="WP_344656321.1">
    <property type="nucleotide sequence ID" value="NZ_BAAAQM010000006.1"/>
</dbReference>
<sequence length="758" mass="80972">MAGTVSNMGIRLAIVSTYPPRRCGIATFSRDLAVALADAAPDVRVEICALDRDGLAYPATVRTVIRQDERPDYRRAAAELAASGVGAVVIQHEYGIFGGVDGAWVTDFAAELHRLGVPYLVTLHTVLSKPSPSQAGTLFRLCRDAAAVTVFTETARRLAVDTGIAPPDRIVHVPHGAPPPGSGGDVRPEVNATLEALRGRRLLSTFGLLSPGKGLETAIAALGRIAERHPDVTYLIAGSTHPEIARQEGENYRDLLVLAVKGAGLEDRVVFLDTFLSDAEISAVLARTEVFCTPYRSREQISSGALTFALAAGCPVVSTSYFYAEDMLGGGAGITVPPEDPEAFAEALHTLLSDPARMERAREAARTLGSALHWTAVARRFAGIARAAAARRPRPLTDAIRTDAAGEAHVDVPKLKLTHLNRITDSGGIVQFSENAQPDLGSGYCVDDVARLAIVAAGLCTIPVRDLQGTDPHAWLDTSLDFLEAGYDKDALGSRNMRDAAGTWLDQPHRGDHVGRMLWALGDVASGGSVPDKLRERAAGLLDGARSALPVLTTVRSTAYGLLGLVRAPEPTAELKLGVARLDAALTATATDDWPWFEDELTYDNARLPQALLLGGERAGDAAVMDRALRALDWYLGQVGIGADAPDGTLRLVGNLWRRKGEPRPAYEGDEQPIDAAAVVEACVEAWRVTGREFYARRARRAFDWFLGANRLGIPLYDAASGGGRDGLRETDANQNQGAESTLAYYQALLALRRAALV</sequence>
<proteinExistence type="predicted"/>
<feature type="domain" description="Glycosyl transferase family 1" evidence="3">
    <location>
        <begin position="202"/>
        <end position="366"/>
    </location>
</feature>
<evidence type="ECO:0000313" key="5">
    <source>
        <dbReference type="EMBL" id="GAA1960625.1"/>
    </source>
</evidence>
<dbReference type="InterPro" id="IPR008928">
    <property type="entry name" value="6-hairpin_glycosidase_sf"/>
</dbReference>
<dbReference type="EMBL" id="BAAAQM010000006">
    <property type="protein sequence ID" value="GAA1960625.1"/>
    <property type="molecule type" value="Genomic_DNA"/>
</dbReference>
<dbReference type="InterPro" id="IPR028098">
    <property type="entry name" value="Glyco_trans_4-like_N"/>
</dbReference>
<dbReference type="Proteomes" id="UP001499854">
    <property type="component" value="Unassembled WGS sequence"/>
</dbReference>
<reference evidence="5 6" key="1">
    <citation type="journal article" date="2019" name="Int. J. Syst. Evol. Microbiol.">
        <title>The Global Catalogue of Microorganisms (GCM) 10K type strain sequencing project: providing services to taxonomists for standard genome sequencing and annotation.</title>
        <authorList>
            <consortium name="The Broad Institute Genomics Platform"/>
            <consortium name="The Broad Institute Genome Sequencing Center for Infectious Disease"/>
            <person name="Wu L."/>
            <person name="Ma J."/>
        </authorList>
    </citation>
    <scope>NUCLEOTIDE SEQUENCE [LARGE SCALE GENOMIC DNA]</scope>
    <source>
        <strain evidence="5 6">JCM 16013</strain>
    </source>
</reference>
<evidence type="ECO:0000256" key="1">
    <source>
        <dbReference type="ARBA" id="ARBA00022676"/>
    </source>
</evidence>
<dbReference type="Pfam" id="PF00534">
    <property type="entry name" value="Glycos_transf_1"/>
    <property type="match status" value="1"/>
</dbReference>
<dbReference type="InterPro" id="IPR001296">
    <property type="entry name" value="Glyco_trans_1"/>
</dbReference>
<evidence type="ECO:0000256" key="2">
    <source>
        <dbReference type="ARBA" id="ARBA00022679"/>
    </source>
</evidence>
<accession>A0ABN2QZ19</accession>
<keyword evidence="2" id="KW-0808">Transferase</keyword>
<gene>
    <name evidence="5" type="ORF">GCM10009838_16330</name>
</gene>
<dbReference type="SUPFAM" id="SSF48208">
    <property type="entry name" value="Six-hairpin glycosidases"/>
    <property type="match status" value="1"/>
</dbReference>
<keyword evidence="1" id="KW-0328">Glycosyltransferase</keyword>
<protein>
    <submittedName>
        <fullName evidence="5">Glycosyltransferase</fullName>
    </submittedName>
</protein>
<name>A0ABN2QZ19_9ACTN</name>
<feature type="domain" description="Glycosyltransferase subfamily 4-like N-terminal" evidence="4">
    <location>
        <begin position="24"/>
        <end position="176"/>
    </location>
</feature>
<evidence type="ECO:0000313" key="6">
    <source>
        <dbReference type="Proteomes" id="UP001499854"/>
    </source>
</evidence>
<evidence type="ECO:0000259" key="3">
    <source>
        <dbReference type="Pfam" id="PF00534"/>
    </source>
</evidence>
<dbReference type="Gene3D" id="3.40.50.2000">
    <property type="entry name" value="Glycogen Phosphorylase B"/>
    <property type="match status" value="2"/>
</dbReference>
<keyword evidence="6" id="KW-1185">Reference proteome</keyword>
<organism evidence="5 6">
    <name type="scientific">Catenulispora subtropica</name>
    <dbReference type="NCBI Taxonomy" id="450798"/>
    <lineage>
        <taxon>Bacteria</taxon>
        <taxon>Bacillati</taxon>
        <taxon>Actinomycetota</taxon>
        <taxon>Actinomycetes</taxon>
        <taxon>Catenulisporales</taxon>
        <taxon>Catenulisporaceae</taxon>
        <taxon>Catenulispora</taxon>
    </lineage>
</organism>